<dbReference type="EMBL" id="CP021422">
    <property type="protein sequence ID" value="ASB40688.1"/>
    <property type="molecule type" value="Genomic_DNA"/>
</dbReference>
<feature type="domain" description="N-acetyltransferase" evidence="1">
    <location>
        <begin position="8"/>
        <end position="154"/>
    </location>
</feature>
<evidence type="ECO:0000313" key="3">
    <source>
        <dbReference type="Proteomes" id="UP000196710"/>
    </source>
</evidence>
<dbReference type="SUPFAM" id="SSF55729">
    <property type="entry name" value="Acyl-CoA N-acyltransferases (Nat)"/>
    <property type="match status" value="1"/>
</dbReference>
<proteinExistence type="predicted"/>
<keyword evidence="3" id="KW-1185">Reference proteome</keyword>
<dbReference type="PANTHER" id="PTHR43792:SF1">
    <property type="entry name" value="N-ACETYLTRANSFERASE DOMAIN-CONTAINING PROTEIN"/>
    <property type="match status" value="1"/>
</dbReference>
<organism evidence="2 3">
    <name type="scientific">Acutalibacter muris</name>
    <dbReference type="NCBI Taxonomy" id="1796620"/>
    <lineage>
        <taxon>Bacteria</taxon>
        <taxon>Bacillati</taxon>
        <taxon>Bacillota</taxon>
        <taxon>Clostridia</taxon>
        <taxon>Eubacteriales</taxon>
        <taxon>Acutalibacteraceae</taxon>
        <taxon>Acutalibacter</taxon>
    </lineage>
</organism>
<gene>
    <name evidence="2" type="ORF">ADH66_08450</name>
</gene>
<dbReference type="Pfam" id="PF13302">
    <property type="entry name" value="Acetyltransf_3"/>
    <property type="match status" value="1"/>
</dbReference>
<name>A0ABM6L5C4_9FIRM</name>
<dbReference type="PANTHER" id="PTHR43792">
    <property type="entry name" value="GNAT FAMILY, PUTATIVE (AFU_ORTHOLOGUE AFUA_3G00765)-RELATED-RELATED"/>
    <property type="match status" value="1"/>
</dbReference>
<sequence>MNMETERLYIRRYTKEDFPGFCELIRDKMASPYAKYDHTFPTEDAALMEVLNFFAISDEFWALEEKSEHKIIGFVSLNYVDEASRNLGYCLHTHWHGKGYASEAARRIIRYAREELGLEKLVTGTAEENLPSVRLLERLGFTRLCEGSFELHFH</sequence>
<protein>
    <recommendedName>
        <fullName evidence="1">N-acetyltransferase domain-containing protein</fullName>
    </recommendedName>
</protein>
<dbReference type="InterPro" id="IPR000182">
    <property type="entry name" value="GNAT_dom"/>
</dbReference>
<dbReference type="InterPro" id="IPR016181">
    <property type="entry name" value="Acyl_CoA_acyltransferase"/>
</dbReference>
<dbReference type="Proteomes" id="UP000196710">
    <property type="component" value="Chromosome"/>
</dbReference>
<evidence type="ECO:0000313" key="2">
    <source>
        <dbReference type="EMBL" id="ASB40688.1"/>
    </source>
</evidence>
<dbReference type="CDD" id="cd04301">
    <property type="entry name" value="NAT_SF"/>
    <property type="match status" value="1"/>
</dbReference>
<dbReference type="InterPro" id="IPR051531">
    <property type="entry name" value="N-acetyltransferase"/>
</dbReference>
<dbReference type="PROSITE" id="PS51186">
    <property type="entry name" value="GNAT"/>
    <property type="match status" value="1"/>
</dbReference>
<reference evidence="3" key="1">
    <citation type="submission" date="2017-05" db="EMBL/GenBank/DDBJ databases">
        <title>Improved OligoMM genomes.</title>
        <authorList>
            <person name="Garzetti D."/>
        </authorList>
    </citation>
    <scope>NUCLEOTIDE SEQUENCE [LARGE SCALE GENOMIC DNA]</scope>
    <source>
        <strain evidence="3">KB18</strain>
    </source>
</reference>
<dbReference type="Gene3D" id="3.40.630.30">
    <property type="match status" value="1"/>
</dbReference>
<evidence type="ECO:0000259" key="1">
    <source>
        <dbReference type="PROSITE" id="PS51186"/>
    </source>
</evidence>
<accession>A0ABM6L5C4</accession>